<sequence>MKITNYAFAYKDQPIFDDFSVEFSSDYLNVLLGENGSGKSTLFDAIAGVNGARNQPIPNQSVAYKVQQPVLFPNLTVQEIINLFTQIGSVKLETETGRLIREDFLSKILSRKMGQLSGGERQLLFSYGTHLLDRDIYLFDEPTAGVSFSNAEYILKMMQELVDARGKTVVVTLHDLKEIETMNAHLVTLQAGKVSFSGTKAGMLDLAGTPDFEAAVKQLV</sequence>
<evidence type="ECO:0000259" key="3">
    <source>
        <dbReference type="PROSITE" id="PS50893"/>
    </source>
</evidence>
<gene>
    <name evidence="4" type="ORF">IV67_GL000088</name>
</gene>
<dbReference type="RefSeq" id="WP_057785946.1">
    <property type="nucleotide sequence ID" value="NZ_JQCD01000004.1"/>
</dbReference>
<accession>A0A0R2JLK2</accession>
<comment type="caution">
    <text evidence="4">The sequence shown here is derived from an EMBL/GenBank/DDBJ whole genome shotgun (WGS) entry which is preliminary data.</text>
</comment>
<dbReference type="PANTHER" id="PTHR42734:SF17">
    <property type="entry name" value="METAL TRANSPORT SYSTEM ATP-BINDING PROTEIN TM_0124-RELATED"/>
    <property type="match status" value="1"/>
</dbReference>
<protein>
    <submittedName>
        <fullName evidence="4">ATP-binding protein</fullName>
    </submittedName>
</protein>
<reference evidence="4 5" key="1">
    <citation type="journal article" date="2015" name="Genome Announc.">
        <title>Expanding the biotechnology potential of lactobacilli through comparative genomics of 213 strains and associated genera.</title>
        <authorList>
            <person name="Sun Z."/>
            <person name="Harris H.M."/>
            <person name="McCann A."/>
            <person name="Guo C."/>
            <person name="Argimon S."/>
            <person name="Zhang W."/>
            <person name="Yang X."/>
            <person name="Jeffery I.B."/>
            <person name="Cooney J.C."/>
            <person name="Kagawa T.F."/>
            <person name="Liu W."/>
            <person name="Song Y."/>
            <person name="Salvetti E."/>
            <person name="Wrobel A."/>
            <person name="Rasinkangas P."/>
            <person name="Parkhill J."/>
            <person name="Rea M.C."/>
            <person name="O'Sullivan O."/>
            <person name="Ritari J."/>
            <person name="Douillard F.P."/>
            <person name="Paul Ross R."/>
            <person name="Yang R."/>
            <person name="Briner A.E."/>
            <person name="Felis G.E."/>
            <person name="de Vos W.M."/>
            <person name="Barrangou R."/>
            <person name="Klaenhammer T.R."/>
            <person name="Caufield P.W."/>
            <person name="Cui Y."/>
            <person name="Zhang H."/>
            <person name="O'Toole P.W."/>
        </authorList>
    </citation>
    <scope>NUCLEOTIDE SEQUENCE [LARGE SCALE GENOMIC DNA]</scope>
    <source>
        <strain evidence="4 5">DSM 20014</strain>
    </source>
</reference>
<dbReference type="GO" id="GO:0005524">
    <property type="term" value="F:ATP binding"/>
    <property type="evidence" value="ECO:0007669"/>
    <property type="project" value="UniProtKB-KW"/>
</dbReference>
<dbReference type="Gene3D" id="3.40.50.300">
    <property type="entry name" value="P-loop containing nucleotide triphosphate hydrolases"/>
    <property type="match status" value="1"/>
</dbReference>
<dbReference type="InterPro" id="IPR050153">
    <property type="entry name" value="Metal_Ion_Import_ABC"/>
</dbReference>
<dbReference type="STRING" id="1620.IV67_GL000088"/>
<keyword evidence="5" id="KW-1185">Reference proteome</keyword>
<proteinExistence type="inferred from homology"/>
<dbReference type="InterPro" id="IPR027417">
    <property type="entry name" value="P-loop_NTPase"/>
</dbReference>
<evidence type="ECO:0000256" key="2">
    <source>
        <dbReference type="ARBA" id="ARBA00022448"/>
    </source>
</evidence>
<evidence type="ECO:0000313" key="4">
    <source>
        <dbReference type="EMBL" id="KRN78072.1"/>
    </source>
</evidence>
<organism evidence="4 5">
    <name type="scientific">Weissella minor</name>
    <dbReference type="NCBI Taxonomy" id="1620"/>
    <lineage>
        <taxon>Bacteria</taxon>
        <taxon>Bacillati</taxon>
        <taxon>Bacillota</taxon>
        <taxon>Bacilli</taxon>
        <taxon>Lactobacillales</taxon>
        <taxon>Lactobacillaceae</taxon>
        <taxon>Weissella</taxon>
    </lineage>
</organism>
<dbReference type="Pfam" id="PF00005">
    <property type="entry name" value="ABC_tran"/>
    <property type="match status" value="1"/>
</dbReference>
<dbReference type="AlphaFoldDB" id="A0A0R2JLK2"/>
<dbReference type="OrthoDB" id="2365508at2"/>
<name>A0A0R2JLK2_9LACO</name>
<dbReference type="InterPro" id="IPR003439">
    <property type="entry name" value="ABC_transporter-like_ATP-bd"/>
</dbReference>
<dbReference type="PROSITE" id="PS50893">
    <property type="entry name" value="ABC_TRANSPORTER_2"/>
    <property type="match status" value="1"/>
</dbReference>
<evidence type="ECO:0000313" key="5">
    <source>
        <dbReference type="Proteomes" id="UP000051673"/>
    </source>
</evidence>
<keyword evidence="2" id="KW-0813">Transport</keyword>
<keyword evidence="4" id="KW-0547">Nucleotide-binding</keyword>
<keyword evidence="4" id="KW-0067">ATP-binding</keyword>
<dbReference type="PANTHER" id="PTHR42734">
    <property type="entry name" value="METAL TRANSPORT SYSTEM ATP-BINDING PROTEIN TM_0124-RELATED"/>
    <property type="match status" value="1"/>
</dbReference>
<dbReference type="EMBL" id="JQCD01000004">
    <property type="protein sequence ID" value="KRN78072.1"/>
    <property type="molecule type" value="Genomic_DNA"/>
</dbReference>
<evidence type="ECO:0000256" key="1">
    <source>
        <dbReference type="ARBA" id="ARBA00005417"/>
    </source>
</evidence>
<dbReference type="CDD" id="cd00267">
    <property type="entry name" value="ABC_ATPase"/>
    <property type="match status" value="1"/>
</dbReference>
<dbReference type="Proteomes" id="UP000051673">
    <property type="component" value="Unassembled WGS sequence"/>
</dbReference>
<dbReference type="GO" id="GO:0016887">
    <property type="term" value="F:ATP hydrolysis activity"/>
    <property type="evidence" value="ECO:0007669"/>
    <property type="project" value="InterPro"/>
</dbReference>
<dbReference type="SUPFAM" id="SSF52540">
    <property type="entry name" value="P-loop containing nucleoside triphosphate hydrolases"/>
    <property type="match status" value="1"/>
</dbReference>
<comment type="similarity">
    <text evidence="1">Belongs to the ABC transporter superfamily.</text>
</comment>
<feature type="domain" description="ABC transporter" evidence="3">
    <location>
        <begin position="1"/>
        <end position="216"/>
    </location>
</feature>
<dbReference type="PATRIC" id="fig|1620.3.peg.93"/>